<evidence type="ECO:0000256" key="1">
    <source>
        <dbReference type="SAM" id="MobiDB-lite"/>
    </source>
</evidence>
<dbReference type="AlphaFoldDB" id="A0A7C1FJL5"/>
<organism evidence="2">
    <name type="scientific">Caldilinea aerophila</name>
    <dbReference type="NCBI Taxonomy" id="133453"/>
    <lineage>
        <taxon>Bacteria</taxon>
        <taxon>Bacillati</taxon>
        <taxon>Chloroflexota</taxon>
        <taxon>Caldilineae</taxon>
        <taxon>Caldilineales</taxon>
        <taxon>Caldilineaceae</taxon>
        <taxon>Caldilinea</taxon>
    </lineage>
</organism>
<dbReference type="EMBL" id="DSMG01000053">
    <property type="protein sequence ID" value="HDX30753.1"/>
    <property type="molecule type" value="Genomic_DNA"/>
</dbReference>
<evidence type="ECO:0000313" key="2">
    <source>
        <dbReference type="EMBL" id="HDX30753.1"/>
    </source>
</evidence>
<sequence length="96" mass="10337">MSRPAQMPAPSSNRRPFNRPPGPISEPNERRCSQAVASQVPIISKPKVSKVTANVARESGASKIRIGQKGSAYHPYQQGEDNPHRIAPPGVFPLVG</sequence>
<protein>
    <submittedName>
        <fullName evidence="2">Uncharacterized protein</fullName>
    </submittedName>
</protein>
<proteinExistence type="predicted"/>
<feature type="region of interest" description="Disordered" evidence="1">
    <location>
        <begin position="68"/>
        <end position="96"/>
    </location>
</feature>
<accession>A0A7C1FJL5</accession>
<feature type="region of interest" description="Disordered" evidence="1">
    <location>
        <begin position="1"/>
        <end position="37"/>
    </location>
</feature>
<gene>
    <name evidence="2" type="ORF">ENQ20_04585</name>
</gene>
<reference evidence="2" key="1">
    <citation type="journal article" date="2020" name="mSystems">
        <title>Genome- and Community-Level Interaction Insights into Carbon Utilization and Element Cycling Functions of Hydrothermarchaeota in Hydrothermal Sediment.</title>
        <authorList>
            <person name="Zhou Z."/>
            <person name="Liu Y."/>
            <person name="Xu W."/>
            <person name="Pan J."/>
            <person name="Luo Z.H."/>
            <person name="Li M."/>
        </authorList>
    </citation>
    <scope>NUCLEOTIDE SEQUENCE [LARGE SCALE GENOMIC DNA]</scope>
    <source>
        <strain evidence="2">SpSt-289</strain>
    </source>
</reference>
<name>A0A7C1FJL5_9CHLR</name>
<comment type="caution">
    <text evidence="2">The sequence shown here is derived from an EMBL/GenBank/DDBJ whole genome shotgun (WGS) entry which is preliminary data.</text>
</comment>